<sequence length="44" mass="5226">MESLFFFSECESLLRNILLQFDYSKEYVAGATYFCPYHDQSFGQ</sequence>
<evidence type="ECO:0000313" key="1">
    <source>
        <dbReference type="EMBL" id="KAG0514246.1"/>
    </source>
</evidence>
<dbReference type="AlphaFoldDB" id="A0A921Q3L8"/>
<protein>
    <submittedName>
        <fullName evidence="1">Uncharacterized protein</fullName>
    </submittedName>
</protein>
<gene>
    <name evidence="1" type="ORF">BDA96_10G174200</name>
</gene>
<organism evidence="1 2">
    <name type="scientific">Sorghum bicolor</name>
    <name type="common">Sorghum</name>
    <name type="synonym">Sorghum vulgare</name>
    <dbReference type="NCBI Taxonomy" id="4558"/>
    <lineage>
        <taxon>Eukaryota</taxon>
        <taxon>Viridiplantae</taxon>
        <taxon>Streptophyta</taxon>
        <taxon>Embryophyta</taxon>
        <taxon>Tracheophyta</taxon>
        <taxon>Spermatophyta</taxon>
        <taxon>Magnoliopsida</taxon>
        <taxon>Liliopsida</taxon>
        <taxon>Poales</taxon>
        <taxon>Poaceae</taxon>
        <taxon>PACMAD clade</taxon>
        <taxon>Panicoideae</taxon>
        <taxon>Andropogonodae</taxon>
        <taxon>Andropogoneae</taxon>
        <taxon>Sorghinae</taxon>
        <taxon>Sorghum</taxon>
    </lineage>
</organism>
<accession>A0A921Q3L8</accession>
<name>A0A921Q3L8_SORBI</name>
<reference evidence="1" key="1">
    <citation type="journal article" date="2019" name="BMC Genomics">
        <title>A new reference genome for Sorghum bicolor reveals high levels of sequence similarity between sweet and grain genotypes: implications for the genetics of sugar metabolism.</title>
        <authorList>
            <person name="Cooper E.A."/>
            <person name="Brenton Z.W."/>
            <person name="Flinn B.S."/>
            <person name="Jenkins J."/>
            <person name="Shu S."/>
            <person name="Flowers D."/>
            <person name="Luo F."/>
            <person name="Wang Y."/>
            <person name="Xia P."/>
            <person name="Barry K."/>
            <person name="Daum C."/>
            <person name="Lipzen A."/>
            <person name="Yoshinaga Y."/>
            <person name="Schmutz J."/>
            <person name="Saski C."/>
            <person name="Vermerris W."/>
            <person name="Kresovich S."/>
        </authorList>
    </citation>
    <scope>NUCLEOTIDE SEQUENCE</scope>
</reference>
<reference evidence="1" key="2">
    <citation type="submission" date="2020-10" db="EMBL/GenBank/DDBJ databases">
        <authorList>
            <person name="Cooper E.A."/>
            <person name="Brenton Z.W."/>
            <person name="Flinn B.S."/>
            <person name="Jenkins J."/>
            <person name="Shu S."/>
            <person name="Flowers D."/>
            <person name="Luo F."/>
            <person name="Wang Y."/>
            <person name="Xia P."/>
            <person name="Barry K."/>
            <person name="Daum C."/>
            <person name="Lipzen A."/>
            <person name="Yoshinaga Y."/>
            <person name="Schmutz J."/>
            <person name="Saski C."/>
            <person name="Vermerris W."/>
            <person name="Kresovich S."/>
        </authorList>
    </citation>
    <scope>NUCLEOTIDE SEQUENCE</scope>
</reference>
<proteinExistence type="predicted"/>
<evidence type="ECO:0000313" key="2">
    <source>
        <dbReference type="Proteomes" id="UP000807115"/>
    </source>
</evidence>
<dbReference type="Proteomes" id="UP000807115">
    <property type="component" value="Chromosome 10"/>
</dbReference>
<comment type="caution">
    <text evidence="1">The sequence shown here is derived from an EMBL/GenBank/DDBJ whole genome shotgun (WGS) entry which is preliminary data.</text>
</comment>
<dbReference type="EMBL" id="CM027689">
    <property type="protein sequence ID" value="KAG0514246.1"/>
    <property type="molecule type" value="Genomic_DNA"/>
</dbReference>